<dbReference type="EC" id="3.4.11.18" evidence="10"/>
<feature type="binding site" evidence="8">
    <location>
        <position position="224"/>
    </location>
    <ligand>
        <name>Zn(2+)</name>
        <dbReference type="ChEBI" id="CHEBI:29105"/>
        <label>3</label>
    </ligand>
</feature>
<evidence type="ECO:0000256" key="8">
    <source>
        <dbReference type="HAMAP-Rule" id="MF_03174"/>
    </source>
</evidence>
<evidence type="ECO:0000256" key="7">
    <source>
        <dbReference type="ARBA" id="ARBA00022833"/>
    </source>
</evidence>
<sequence>MSATATAPVVTCQSSTCPNGHPPSRLECPTCNKLGIKGSFFCGQECFKSNCESLCACKTHKIIHDLAAPRLDDPNINKDGTFNPFGTFKFTGSVKPKYPLSPKREVPAHIQRPDYADDGIPTSENRRAGQPGRILSPAEQEKMRTVCRLAREVLDIAAAHVKPGVTTDAIDEVVHAAILERNAYPSPLNYRGFPKSVCLSVNEVICHGIPDQRKLQEGDIVNIDVTLYYDGFHGDLNETYPVGKIDDESKRLLKATRQSLDAAIALCKPGALIRDLGKVIEPIARAAGCAVVRQYTGHGINDLFHCAPNVPHYAKNRAIGTMKAGMCFTIEPMVNVGHNWDVVHWPDDWTATTVDGKRSAQFEDTLLITETGVEVLTAGARRADLYDD</sequence>
<evidence type="ECO:0000256" key="9">
    <source>
        <dbReference type="PROSITE-ProRule" id="PRU01357"/>
    </source>
</evidence>
<dbReference type="Gene3D" id="3.90.230.10">
    <property type="entry name" value="Creatinase/methionine aminopeptidase superfamily"/>
    <property type="match status" value="1"/>
</dbReference>
<feature type="binding site" evidence="8">
    <location>
        <position position="363"/>
    </location>
    <ligand>
        <name>Zn(2+)</name>
        <dbReference type="ChEBI" id="CHEBI:29105"/>
        <label>3</label>
    </ligand>
</feature>
<comment type="cofactor">
    <cofactor evidence="8">
        <name>Zn(2+)</name>
        <dbReference type="ChEBI" id="CHEBI:29105"/>
    </cofactor>
    <cofactor evidence="8">
        <name>Co(2+)</name>
        <dbReference type="ChEBI" id="CHEBI:48828"/>
    </cofactor>
    <cofactor evidence="8">
        <name>Mn(2+)</name>
        <dbReference type="ChEBI" id="CHEBI:29035"/>
    </cofactor>
    <cofactor evidence="8">
        <name>Fe(2+)</name>
        <dbReference type="ChEBI" id="CHEBI:29033"/>
    </cofactor>
    <text evidence="8">Binds 2 divalent metal cations per subunit. Has a high-affinity and a low affinity metal-binding site. The true nature of the physiological cofactor is under debate. The enzyme is active with zinc, cobalt, manganese or divalent iron ions. Has high activity with zinc; zinc cofactor is transferred into the active site region by the ZNG1 zinc chaperone.</text>
</comment>
<comment type="similarity">
    <text evidence="8 9">Belongs to the peptidase M24A family. Methionine aminopeptidase type 1 subfamily.</text>
</comment>
<dbReference type="NCBIfam" id="TIGR00500">
    <property type="entry name" value="met_pdase_I"/>
    <property type="match status" value="1"/>
</dbReference>
<dbReference type="InterPro" id="IPR031615">
    <property type="entry name" value="Zfn-C6H2"/>
</dbReference>
<dbReference type="SUPFAM" id="SSF55920">
    <property type="entry name" value="Creatinase/aminopeptidase"/>
    <property type="match status" value="1"/>
</dbReference>
<dbReference type="InterPro" id="IPR036005">
    <property type="entry name" value="Creatinase/aminopeptidase-like"/>
</dbReference>
<feature type="binding site" evidence="8">
    <location>
        <position position="298"/>
    </location>
    <ligand>
        <name>Zn(2+)</name>
        <dbReference type="ChEBI" id="CHEBI:29105"/>
        <label>4</label>
        <note>catalytic</note>
    </ligand>
</feature>
<dbReference type="InterPro" id="IPR001714">
    <property type="entry name" value="Pept_M24_MAP"/>
</dbReference>
<keyword evidence="13" id="KW-1185">Reference proteome</keyword>
<keyword evidence="7" id="KW-0862">Zinc</keyword>
<dbReference type="EMBL" id="BPQB01000046">
    <property type="protein sequence ID" value="GJE95107.1"/>
    <property type="molecule type" value="Genomic_DNA"/>
</dbReference>
<dbReference type="PANTHER" id="PTHR43330">
    <property type="entry name" value="METHIONINE AMINOPEPTIDASE"/>
    <property type="match status" value="1"/>
</dbReference>
<dbReference type="HAMAP" id="MF_01974">
    <property type="entry name" value="MetAP_1"/>
    <property type="match status" value="1"/>
</dbReference>
<evidence type="ECO:0000256" key="2">
    <source>
        <dbReference type="ARBA" id="ARBA00022490"/>
    </source>
</evidence>
<name>A0A9P3GGC7_9APHY</name>
<evidence type="ECO:0000256" key="3">
    <source>
        <dbReference type="ARBA" id="ARBA00022670"/>
    </source>
</evidence>
<dbReference type="GO" id="GO:0070006">
    <property type="term" value="F:metalloaminopeptidase activity"/>
    <property type="evidence" value="ECO:0007669"/>
    <property type="project" value="UniProtKB-UniRule"/>
</dbReference>
<accession>A0A9P3GGC7</accession>
<dbReference type="PRINTS" id="PR00599">
    <property type="entry name" value="MAPEPTIDASE"/>
</dbReference>
<keyword evidence="1 8" id="KW-0031">Aminopeptidase</keyword>
<dbReference type="GO" id="GO:0006508">
    <property type="term" value="P:proteolysis"/>
    <property type="evidence" value="ECO:0007669"/>
    <property type="project" value="UniProtKB-KW"/>
</dbReference>
<dbReference type="GO" id="GO:0005829">
    <property type="term" value="C:cytosol"/>
    <property type="evidence" value="ECO:0007669"/>
    <property type="project" value="TreeGrafter"/>
</dbReference>
<dbReference type="OrthoDB" id="3209743at2759"/>
<keyword evidence="6 8" id="KW-0378">Hydrolase</keyword>
<comment type="function">
    <text evidence="8 10">Cotranslationally removes the N-terminal methionine from nascent proteins. The N-terminal methionine is often cleaved when the second residue in the primary sequence is small and uncharged (Met-Ala-, Cys, Gly, Pro, Ser, Thr, or Val).</text>
</comment>
<keyword evidence="3 8" id="KW-0645">Protease</keyword>
<dbReference type="PANTHER" id="PTHR43330:SF7">
    <property type="entry name" value="METHIONINE AMINOPEPTIDASE 1"/>
    <property type="match status" value="1"/>
</dbReference>
<feature type="binding site" evidence="8">
    <location>
        <position position="363"/>
    </location>
    <ligand>
        <name>Zn(2+)</name>
        <dbReference type="ChEBI" id="CHEBI:29105"/>
        <label>4</label>
        <note>catalytic</note>
    </ligand>
</feature>
<evidence type="ECO:0000313" key="13">
    <source>
        <dbReference type="Proteomes" id="UP000703269"/>
    </source>
</evidence>
<dbReference type="Pfam" id="PF00557">
    <property type="entry name" value="Peptidase_M24"/>
    <property type="match status" value="1"/>
</dbReference>
<dbReference type="Proteomes" id="UP000703269">
    <property type="component" value="Unassembled WGS sequence"/>
</dbReference>
<feature type="binding site" evidence="8">
    <location>
        <position position="331"/>
    </location>
    <ligand>
        <name>Zn(2+)</name>
        <dbReference type="ChEBI" id="CHEBI:29105"/>
        <label>4</label>
        <note>catalytic</note>
    </ligand>
</feature>
<keyword evidence="4 8" id="KW-0479">Metal-binding</keyword>
<comment type="subunit">
    <text evidence="8">Associates with the 60S ribosomal subunit of the 80S translational complex.</text>
</comment>
<feature type="binding site" evidence="8">
    <location>
        <position position="235"/>
    </location>
    <ligand>
        <name>Zn(2+)</name>
        <dbReference type="ChEBI" id="CHEBI:29105"/>
        <label>4</label>
        <note>catalytic</note>
    </ligand>
</feature>
<feature type="domain" description="C6H2-type" evidence="11">
    <location>
        <begin position="9"/>
        <end position="71"/>
    </location>
</feature>
<keyword evidence="5 9" id="KW-0863">Zinc-finger</keyword>
<evidence type="ECO:0000313" key="12">
    <source>
        <dbReference type="EMBL" id="GJE95107.1"/>
    </source>
</evidence>
<comment type="caution">
    <text evidence="12">The sequence shown here is derived from an EMBL/GenBank/DDBJ whole genome shotgun (WGS) entry which is preliminary data.</text>
</comment>
<feature type="binding site" evidence="8">
    <location>
        <position position="235"/>
    </location>
    <ligand>
        <name>Zn(2+)</name>
        <dbReference type="ChEBI" id="CHEBI:29105"/>
        <label>3</label>
    </ligand>
</feature>
<dbReference type="CDD" id="cd01086">
    <property type="entry name" value="MetAP1"/>
    <property type="match status" value="1"/>
</dbReference>
<comment type="catalytic activity">
    <reaction evidence="8 10">
        <text>Release of N-terminal amino acids, preferentially methionine, from peptides and arylamides.</text>
        <dbReference type="EC" id="3.4.11.18"/>
    </reaction>
</comment>
<protein>
    <recommendedName>
        <fullName evidence="10">Methionine aminopeptidase</fullName>
        <ecNumber evidence="10">3.4.11.18</ecNumber>
    </recommendedName>
</protein>
<proteinExistence type="inferred from homology"/>
<dbReference type="InterPro" id="IPR000994">
    <property type="entry name" value="Pept_M24"/>
</dbReference>
<comment type="subcellular location">
    <subcellularLocation>
        <location evidence="8">Cytoplasm</location>
    </subcellularLocation>
</comment>
<feature type="binding site" evidence="8">
    <location>
        <position position="207"/>
    </location>
    <ligand>
        <name>a protein</name>
        <dbReference type="ChEBI" id="CHEBI:16541"/>
    </ligand>
    <ligandPart>
        <name>N-terminal L-methionine residue</name>
        <dbReference type="ChEBI" id="CHEBI:64731"/>
    </ligandPart>
</feature>
<evidence type="ECO:0000256" key="6">
    <source>
        <dbReference type="ARBA" id="ARBA00022801"/>
    </source>
</evidence>
<dbReference type="AlphaFoldDB" id="A0A9P3GGC7"/>
<gene>
    <name evidence="12" type="ORF">PsYK624_112870</name>
</gene>
<evidence type="ECO:0000256" key="1">
    <source>
        <dbReference type="ARBA" id="ARBA00022438"/>
    </source>
</evidence>
<evidence type="ECO:0000259" key="11">
    <source>
        <dbReference type="PROSITE" id="PS52013"/>
    </source>
</evidence>
<dbReference type="GO" id="GO:0004239">
    <property type="term" value="F:initiator methionyl aminopeptidase activity"/>
    <property type="evidence" value="ECO:0007669"/>
    <property type="project" value="UniProtKB-UniRule"/>
</dbReference>
<evidence type="ECO:0000256" key="5">
    <source>
        <dbReference type="ARBA" id="ARBA00022771"/>
    </source>
</evidence>
<feature type="binding site" evidence="8">
    <location>
        <position position="305"/>
    </location>
    <ligand>
        <name>a protein</name>
        <dbReference type="ChEBI" id="CHEBI:16541"/>
    </ligand>
    <ligandPart>
        <name>N-terminal L-methionine residue</name>
        <dbReference type="ChEBI" id="CHEBI:64731"/>
    </ligandPart>
</feature>
<keyword evidence="2 8" id="KW-0963">Cytoplasm</keyword>
<organism evidence="12 13">
    <name type="scientific">Phanerochaete sordida</name>
    <dbReference type="NCBI Taxonomy" id="48140"/>
    <lineage>
        <taxon>Eukaryota</taxon>
        <taxon>Fungi</taxon>
        <taxon>Dikarya</taxon>
        <taxon>Basidiomycota</taxon>
        <taxon>Agaricomycotina</taxon>
        <taxon>Agaricomycetes</taxon>
        <taxon>Polyporales</taxon>
        <taxon>Phanerochaetaceae</taxon>
        <taxon>Phanerochaete</taxon>
    </lineage>
</organism>
<dbReference type="PROSITE" id="PS52013">
    <property type="entry name" value="ZF_C6H2"/>
    <property type="match status" value="1"/>
</dbReference>
<dbReference type="GO" id="GO:0008270">
    <property type="term" value="F:zinc ion binding"/>
    <property type="evidence" value="ECO:0007669"/>
    <property type="project" value="UniProtKB-KW"/>
</dbReference>
<comment type="cofactor">
    <cofactor evidence="10">
        <name>Co(2+)</name>
        <dbReference type="ChEBI" id="CHEBI:48828"/>
    </cofactor>
    <cofactor evidence="10">
        <name>Zn(2+)</name>
        <dbReference type="ChEBI" id="CHEBI:29105"/>
    </cofactor>
    <cofactor evidence="10">
        <name>Mn(2+)</name>
        <dbReference type="ChEBI" id="CHEBI:29035"/>
    </cofactor>
    <cofactor evidence="10">
        <name>Fe(2+)</name>
        <dbReference type="ChEBI" id="CHEBI:29033"/>
    </cofactor>
    <text evidence="10">Binds 2 divalent metal cations per subunit. Has a high-affinity and a low affinity metal-binding site. The true nature of the physiological cofactor is under debate. The enzyme is active with cobalt, zinc, manganese or divalent iron ions.</text>
</comment>
<dbReference type="PROSITE" id="PS00680">
    <property type="entry name" value="MAP_1"/>
    <property type="match status" value="1"/>
</dbReference>
<dbReference type="Pfam" id="PF15801">
    <property type="entry name" value="zf-C6H2"/>
    <property type="match status" value="1"/>
</dbReference>
<evidence type="ECO:0000256" key="4">
    <source>
        <dbReference type="ARBA" id="ARBA00022723"/>
    </source>
</evidence>
<reference evidence="12 13" key="1">
    <citation type="submission" date="2021-08" db="EMBL/GenBank/DDBJ databases">
        <title>Draft Genome Sequence of Phanerochaete sordida strain YK-624.</title>
        <authorList>
            <person name="Mori T."/>
            <person name="Dohra H."/>
            <person name="Suzuki T."/>
            <person name="Kawagishi H."/>
            <person name="Hirai H."/>
        </authorList>
    </citation>
    <scope>NUCLEOTIDE SEQUENCE [LARGE SCALE GENOMIC DNA]</scope>
    <source>
        <strain evidence="12 13">YK-624</strain>
    </source>
</reference>
<evidence type="ECO:0000256" key="10">
    <source>
        <dbReference type="RuleBase" id="RU003653"/>
    </source>
</evidence>
<dbReference type="InterPro" id="IPR002467">
    <property type="entry name" value="Pept_M24A_MAP1"/>
</dbReference>